<evidence type="ECO:0000313" key="8">
    <source>
        <dbReference type="Proteomes" id="UP000254330"/>
    </source>
</evidence>
<reference evidence="7 9" key="2">
    <citation type="submission" date="2019-03" db="EMBL/GenBank/DDBJ databases">
        <title>Genomic Encyclopedia of Type Strains, Phase IV (KMG-IV): sequencing the most valuable type-strain genomes for metagenomic binning, comparative biology and taxonomic classification.</title>
        <authorList>
            <person name="Goeker M."/>
        </authorList>
    </citation>
    <scope>NUCLEOTIDE SEQUENCE [LARGE SCALE GENOMIC DNA]</scope>
    <source>
        <strain evidence="7 9">DSM 20580</strain>
    </source>
</reference>
<dbReference type="InterPro" id="IPR010899">
    <property type="entry name" value="UPF0344"/>
</dbReference>
<dbReference type="Proteomes" id="UP000254330">
    <property type="component" value="Unassembled WGS sequence"/>
</dbReference>
<evidence type="ECO:0000256" key="4">
    <source>
        <dbReference type="ARBA" id="ARBA00023136"/>
    </source>
</evidence>
<reference evidence="6 8" key="1">
    <citation type="submission" date="2018-06" db="EMBL/GenBank/DDBJ databases">
        <authorList>
            <consortium name="Pathogen Informatics"/>
            <person name="Doyle S."/>
        </authorList>
    </citation>
    <scope>NUCLEOTIDE SEQUENCE [LARGE SCALE GENOMIC DNA]</scope>
    <source>
        <strain evidence="6 8">NCTC10597</strain>
    </source>
</reference>
<dbReference type="AlphaFoldDB" id="A0A8B4Q6C0"/>
<accession>A0A8B4Q6C0</accession>
<evidence type="ECO:0000256" key="3">
    <source>
        <dbReference type="ARBA" id="ARBA00022989"/>
    </source>
</evidence>
<protein>
    <recommendedName>
        <fullName evidence="5">UPF0344 protein DFR61_1548</fullName>
    </recommendedName>
</protein>
<dbReference type="GO" id="GO:0005886">
    <property type="term" value="C:plasma membrane"/>
    <property type="evidence" value="ECO:0007669"/>
    <property type="project" value="UniProtKB-SubCell"/>
</dbReference>
<feature type="transmembrane region" description="Helical" evidence="5">
    <location>
        <begin position="12"/>
        <end position="30"/>
    </location>
</feature>
<keyword evidence="2 5" id="KW-0812">Transmembrane</keyword>
<evidence type="ECO:0000313" key="6">
    <source>
        <dbReference type="EMBL" id="STX08838.1"/>
    </source>
</evidence>
<evidence type="ECO:0000313" key="7">
    <source>
        <dbReference type="EMBL" id="TDR33405.1"/>
    </source>
</evidence>
<dbReference type="Pfam" id="PF07457">
    <property type="entry name" value="DUF1516"/>
    <property type="match status" value="1"/>
</dbReference>
<organism evidence="6 8">
    <name type="scientific">Kurthia zopfii</name>
    <dbReference type="NCBI Taxonomy" id="1650"/>
    <lineage>
        <taxon>Bacteria</taxon>
        <taxon>Bacillati</taxon>
        <taxon>Bacillota</taxon>
        <taxon>Bacilli</taxon>
        <taxon>Bacillales</taxon>
        <taxon>Caryophanaceae</taxon>
        <taxon>Kurthia</taxon>
    </lineage>
</organism>
<dbReference type="OrthoDB" id="2365314at2"/>
<comment type="subcellular location">
    <subcellularLocation>
        <location evidence="5">Cell membrane</location>
        <topology evidence="5">Multi-pass membrane protein</topology>
    </subcellularLocation>
</comment>
<keyword evidence="3 5" id="KW-1133">Transmembrane helix</keyword>
<dbReference type="Proteomes" id="UP000294641">
    <property type="component" value="Unassembled WGS sequence"/>
</dbReference>
<name>A0A8B4Q6C0_9BACL</name>
<dbReference type="HAMAP" id="MF_01536">
    <property type="entry name" value="UPF0344"/>
    <property type="match status" value="1"/>
</dbReference>
<proteinExistence type="inferred from homology"/>
<evidence type="ECO:0000256" key="5">
    <source>
        <dbReference type="HAMAP-Rule" id="MF_01536"/>
    </source>
</evidence>
<dbReference type="EMBL" id="UGNP01000001">
    <property type="protein sequence ID" value="STX08838.1"/>
    <property type="molecule type" value="Genomic_DNA"/>
</dbReference>
<dbReference type="RefSeq" id="WP_109350801.1">
    <property type="nucleotide sequence ID" value="NZ_BJUE01000067.1"/>
</dbReference>
<evidence type="ECO:0000313" key="9">
    <source>
        <dbReference type="Proteomes" id="UP000294641"/>
    </source>
</evidence>
<keyword evidence="1 5" id="KW-1003">Cell membrane</keyword>
<feature type="transmembrane region" description="Helical" evidence="5">
    <location>
        <begin position="68"/>
        <end position="89"/>
    </location>
</feature>
<dbReference type="EMBL" id="SNZG01000054">
    <property type="protein sequence ID" value="TDR33405.1"/>
    <property type="molecule type" value="Genomic_DNA"/>
</dbReference>
<evidence type="ECO:0000256" key="1">
    <source>
        <dbReference type="ARBA" id="ARBA00022475"/>
    </source>
</evidence>
<keyword evidence="9" id="KW-1185">Reference proteome</keyword>
<feature type="transmembrane region" description="Helical" evidence="5">
    <location>
        <begin position="101"/>
        <end position="120"/>
    </location>
</feature>
<comment type="caution">
    <text evidence="6">The sequence shown here is derived from an EMBL/GenBank/DDBJ whole genome shotgun (WGS) entry which is preliminary data.</text>
</comment>
<keyword evidence="4 5" id="KW-0472">Membrane</keyword>
<gene>
    <name evidence="7" type="ORF">DFR61_1548</name>
    <name evidence="6" type="ORF">NCTC10597_00504</name>
</gene>
<sequence>MPDFLASQTHLHITTWVVAIILFLVAAGMSKTSKGRKITHMILRLFYVLIIVSGGALFITAMDYGQGMMYGFKLLAGLGVVAFMEMTLVRGAKGKSTGAMWIGFIVCLLIVLGLGFHLPMGMKFF</sequence>
<feature type="transmembrane region" description="Helical" evidence="5">
    <location>
        <begin position="42"/>
        <end position="62"/>
    </location>
</feature>
<evidence type="ECO:0000256" key="2">
    <source>
        <dbReference type="ARBA" id="ARBA00022692"/>
    </source>
</evidence>
<comment type="similarity">
    <text evidence="5">Belongs to the UPF0344 family.</text>
</comment>